<keyword evidence="1" id="KW-0732">Signal</keyword>
<accession>A0ABN2D810</accession>
<dbReference type="InterPro" id="IPR012341">
    <property type="entry name" value="6hp_glycosidase-like_sf"/>
</dbReference>
<feature type="domain" description="Glycosyl hydrolase family 95 catalytic" evidence="2">
    <location>
        <begin position="319"/>
        <end position="594"/>
    </location>
</feature>
<dbReference type="RefSeq" id="WP_344188459.1">
    <property type="nucleotide sequence ID" value="NZ_BAAAND010000001.1"/>
</dbReference>
<reference evidence="3 4" key="1">
    <citation type="journal article" date="2019" name="Int. J. Syst. Evol. Microbiol.">
        <title>The Global Catalogue of Microorganisms (GCM) 10K type strain sequencing project: providing services to taxonomists for standard genome sequencing and annotation.</title>
        <authorList>
            <consortium name="The Broad Institute Genomics Platform"/>
            <consortium name="The Broad Institute Genome Sequencing Center for Infectious Disease"/>
            <person name="Wu L."/>
            <person name="Ma J."/>
        </authorList>
    </citation>
    <scope>NUCLEOTIDE SEQUENCE [LARGE SCALE GENOMIC DNA]</scope>
    <source>
        <strain evidence="3 4">JCM 14304</strain>
    </source>
</reference>
<dbReference type="Gene3D" id="1.50.10.10">
    <property type="match status" value="1"/>
</dbReference>
<feature type="chain" id="PRO_5046098412" description="Glycosyl hydrolase family 95 catalytic domain-containing protein" evidence="1">
    <location>
        <begin position="23"/>
        <end position="910"/>
    </location>
</feature>
<sequence>MRVAFPLLVVALLAAAGLPAAGAPAEQQTTAWHDGALQADTAGLVSRSDIVQEGPAWRPYQAMPLGNGVLGAAVWAEKGYSAQLNRVDTFPDLKSAGRLVVPGLDSLMRADDYSGRLALYDGQLVQRGGGMTARSYVRADADQFVLDVTGADPSKTQTADLKLWAGRTPAVSAVGGIAALAETFHDAASGSVTGAVAALTAHAQGVTASVVDPLTVRLTFRPNADGSYRLVVGVPSYRGGELRTAASKAVMETPSRHLDWWHSFWAKAAPMRITSSDGTGEYVENMRTLQLYTMAASMRGDVPSTHGAVVRMFSSAEDQADWAQDSYWHFNLREMVAANRGAGIAEFNAPYFKFYLDRAELMREWTRTHWTGGEGLCLPEFMRYDGTGDGCDNKQEPSWTRRILTSGPELVNNIWQQYRYTGDEALLNRSYPLMRDVARFYLSALTPGADGYLHLEHVNALEVQWDTTDPVPDLAAMRVIFPMVAKLATSHGDTALAAQLREAVGKLPPFRTVERNGEEVLAWSGTDEAAHNTQNPEMEALWPWGVFDASSSLMQATFRQRVYPQDKDWGMDSTWAARLGLSDEVKRLLLKGIADFQIYPNGFTVHRTGQEAPRNHSFYNEWGGVLSTGLQEALVQSYDGVVKVAPAWPHDWDVSGSVQIEGGHRVSTEVKGGVPTVVGIQAGSHDTLKLQNPWPGQSIRVTDSLGHTLATTAASTVTFTVSPNTSYTVERTAVPLSSFTYAPLTGQPATTVKTVGNRVLGITRSEPPLKSDLVSVQAPEKLDNLVKAQVGAPTYVDRSYTITALPAELNGQALIQGANDDSKATTPADYLKLTLTRPATVYVAFDPRGENVWWPTWLSDYTRTTETVSTTDQNLILFKRDVPAGQLSLGPNSGVVGKGNSTYVTFVVPR</sequence>
<comment type="caution">
    <text evidence="3">The sequence shown here is derived from an EMBL/GenBank/DDBJ whole genome shotgun (WGS) entry which is preliminary data.</text>
</comment>
<gene>
    <name evidence="3" type="ORF">GCM10009742_12970</name>
</gene>
<evidence type="ECO:0000313" key="4">
    <source>
        <dbReference type="Proteomes" id="UP001500190"/>
    </source>
</evidence>
<evidence type="ECO:0000259" key="2">
    <source>
        <dbReference type="Pfam" id="PF22124"/>
    </source>
</evidence>
<organism evidence="3 4">
    <name type="scientific">Kribbella karoonensis</name>
    <dbReference type="NCBI Taxonomy" id="324851"/>
    <lineage>
        <taxon>Bacteria</taxon>
        <taxon>Bacillati</taxon>
        <taxon>Actinomycetota</taxon>
        <taxon>Actinomycetes</taxon>
        <taxon>Propionibacteriales</taxon>
        <taxon>Kribbellaceae</taxon>
        <taxon>Kribbella</taxon>
    </lineage>
</organism>
<dbReference type="InterPro" id="IPR013780">
    <property type="entry name" value="Glyco_hydro_b"/>
</dbReference>
<dbReference type="Proteomes" id="UP001500190">
    <property type="component" value="Unassembled WGS sequence"/>
</dbReference>
<dbReference type="Gene3D" id="2.60.40.1180">
    <property type="entry name" value="Golgi alpha-mannosidase II"/>
    <property type="match status" value="1"/>
</dbReference>
<dbReference type="PANTHER" id="PTHR31084:SF0">
    <property type="entry name" value="ALPHA-L-FUCOSIDASE 2"/>
    <property type="match status" value="1"/>
</dbReference>
<dbReference type="SUPFAM" id="SSF48208">
    <property type="entry name" value="Six-hairpin glycosidases"/>
    <property type="match status" value="1"/>
</dbReference>
<dbReference type="EMBL" id="BAAAND010000001">
    <property type="protein sequence ID" value="GAA1571653.1"/>
    <property type="molecule type" value="Genomic_DNA"/>
</dbReference>
<protein>
    <recommendedName>
        <fullName evidence="2">Glycosyl hydrolase family 95 catalytic domain-containing protein</fullName>
    </recommendedName>
</protein>
<evidence type="ECO:0000313" key="3">
    <source>
        <dbReference type="EMBL" id="GAA1571653.1"/>
    </source>
</evidence>
<dbReference type="Pfam" id="PF22124">
    <property type="entry name" value="Glyco_hydro_95_cat"/>
    <property type="match status" value="1"/>
</dbReference>
<dbReference type="InterPro" id="IPR054363">
    <property type="entry name" value="GH95_cat"/>
</dbReference>
<dbReference type="PANTHER" id="PTHR31084">
    <property type="entry name" value="ALPHA-L-FUCOSIDASE 2"/>
    <property type="match status" value="1"/>
</dbReference>
<dbReference type="InterPro" id="IPR008928">
    <property type="entry name" value="6-hairpin_glycosidase_sf"/>
</dbReference>
<feature type="signal peptide" evidence="1">
    <location>
        <begin position="1"/>
        <end position="22"/>
    </location>
</feature>
<evidence type="ECO:0000256" key="1">
    <source>
        <dbReference type="SAM" id="SignalP"/>
    </source>
</evidence>
<proteinExistence type="predicted"/>
<name>A0ABN2D810_9ACTN</name>
<keyword evidence="4" id="KW-1185">Reference proteome</keyword>